<feature type="non-terminal residue" evidence="1">
    <location>
        <position position="104"/>
    </location>
</feature>
<gene>
    <name evidence="1" type="ORF">S01H1_85125</name>
</gene>
<dbReference type="EMBL" id="BARS01058339">
    <property type="protein sequence ID" value="GAG47576.1"/>
    <property type="molecule type" value="Genomic_DNA"/>
</dbReference>
<accession>X0ZGU8</accession>
<organism evidence="1">
    <name type="scientific">marine sediment metagenome</name>
    <dbReference type="NCBI Taxonomy" id="412755"/>
    <lineage>
        <taxon>unclassified sequences</taxon>
        <taxon>metagenomes</taxon>
        <taxon>ecological metagenomes</taxon>
    </lineage>
</organism>
<evidence type="ECO:0000313" key="1">
    <source>
        <dbReference type="EMBL" id="GAG47576.1"/>
    </source>
</evidence>
<protein>
    <submittedName>
        <fullName evidence="1">Uncharacterized protein</fullName>
    </submittedName>
</protein>
<name>X0ZGU8_9ZZZZ</name>
<feature type="non-terminal residue" evidence="1">
    <location>
        <position position="1"/>
    </location>
</feature>
<dbReference type="AlphaFoldDB" id="X0ZGU8"/>
<proteinExistence type="predicted"/>
<comment type="caution">
    <text evidence="1">The sequence shown here is derived from an EMBL/GenBank/DDBJ whole genome shotgun (WGS) entry which is preliminary data.</text>
</comment>
<sequence>KKPHPLKTFGNVASGTILNKDKIILGVKDVLNIIPLTNLKELSKGSCYQIIENLRKTIENKAHEAPIICLVLEAKTEGPEEAVTYIPIKKVELNKKLKKRRVIF</sequence>
<reference evidence="1" key="1">
    <citation type="journal article" date="2014" name="Front. Microbiol.">
        <title>High frequency of phylogenetically diverse reductive dehalogenase-homologous genes in deep subseafloor sedimentary metagenomes.</title>
        <authorList>
            <person name="Kawai M."/>
            <person name="Futagami T."/>
            <person name="Toyoda A."/>
            <person name="Takaki Y."/>
            <person name="Nishi S."/>
            <person name="Hori S."/>
            <person name="Arai W."/>
            <person name="Tsubouchi T."/>
            <person name="Morono Y."/>
            <person name="Uchiyama I."/>
            <person name="Ito T."/>
            <person name="Fujiyama A."/>
            <person name="Inagaki F."/>
            <person name="Takami H."/>
        </authorList>
    </citation>
    <scope>NUCLEOTIDE SEQUENCE</scope>
    <source>
        <strain evidence="1">Expedition CK06-06</strain>
    </source>
</reference>